<dbReference type="HOGENOM" id="CLU_887655_0_0_10"/>
<evidence type="ECO:0000313" key="1">
    <source>
        <dbReference type="EMBL" id="CAZ98842.1"/>
    </source>
</evidence>
<reference evidence="2" key="1">
    <citation type="submission" date="2009-07" db="EMBL/GenBank/DDBJ databases">
        <title>Complete genome sequence of Zobellia galactanivorans Dsij.</title>
        <authorList>
            <consortium name="Genoscope - CEA"/>
        </authorList>
    </citation>
    <scope>NUCLEOTIDE SEQUENCE [LARGE SCALE GENOMIC DNA]</scope>
    <source>
        <strain evidence="2">DSM 12802 / CCUG 47099 / CIP 106680 / NCIMB 13871 / Dsij</strain>
    </source>
</reference>
<accession>G0L4Q7</accession>
<dbReference type="RefSeq" id="WP_013996029.1">
    <property type="nucleotide sequence ID" value="NC_015844.1"/>
</dbReference>
<organism evidence="1 2">
    <name type="scientific">Zobellia galactanivorans (strain DSM 12802 / CCUG 47099 / CIP 106680 / NCIMB 13871 / Dsij)</name>
    <dbReference type="NCBI Taxonomy" id="63186"/>
    <lineage>
        <taxon>Bacteria</taxon>
        <taxon>Pseudomonadati</taxon>
        <taxon>Bacteroidota</taxon>
        <taxon>Flavobacteriia</taxon>
        <taxon>Flavobacteriales</taxon>
        <taxon>Flavobacteriaceae</taxon>
        <taxon>Zobellia</taxon>
    </lineage>
</organism>
<dbReference type="Proteomes" id="UP000008898">
    <property type="component" value="Chromosome"/>
</dbReference>
<name>G0L4Q7_ZOBGA</name>
<keyword evidence="2" id="KW-1185">Reference proteome</keyword>
<dbReference type="OrthoDB" id="1414892at2"/>
<protein>
    <submittedName>
        <fullName evidence="1">Conserved hypothetical membrane protein</fullName>
    </submittedName>
</protein>
<dbReference type="KEGG" id="zga:ZOBELLIA_4707"/>
<evidence type="ECO:0000313" key="2">
    <source>
        <dbReference type="Proteomes" id="UP000008898"/>
    </source>
</evidence>
<dbReference type="EMBL" id="FP476056">
    <property type="protein sequence ID" value="CAZ98842.1"/>
    <property type="molecule type" value="Genomic_DNA"/>
</dbReference>
<proteinExistence type="predicted"/>
<reference evidence="1 2" key="2">
    <citation type="journal article" date="2012" name="Environ. Microbiol.">
        <title>Characterization of the first alginolytic operons in a marine bacterium: from their emergence in marine Flavobacteriia to their independent transfers to marine Proteobacteria and human gut Bacteroides.</title>
        <authorList>
            <person name="Thomas F."/>
            <person name="Barbeyron T."/>
            <person name="Tonon T."/>
            <person name="Genicot S."/>
            <person name="Czjzek M."/>
            <person name="Michel G."/>
        </authorList>
    </citation>
    <scope>NUCLEOTIDE SEQUENCE [LARGE SCALE GENOMIC DNA]</scope>
    <source>
        <strain evidence="2">DSM 12802 / CCUG 47099 / CIP 106680 / NCIMB 13871 / Dsij</strain>
    </source>
</reference>
<gene>
    <name evidence="1" type="ordered locus">zobellia_4707</name>
</gene>
<dbReference type="AlphaFoldDB" id="G0L4Q7"/>
<sequence length="308" mass="36110">MIQKIATLFFTLVIYTNGFAQDIETFKVSDFNLKGNVKSCEVITDYGKEEYYFDREGRLTKSITRYNDSDYETTYYKYVLDFLKERRVENYMDGKFDRATSIASFYEVDTLENRRLTEKIVSYDKELLEKNVYVYNAGNQLVKIIRTNTLGIDKTDFEYLQENETTIVNQSVNGRPSKAKTISKILEQGEELKKVEEQNYIEGLPTSKTTDIYNSNGRLTMHKEALYDASTETWIVQDEKHYQYGEDGVLSTVKTKKRFGDSTENYIYQFDGTTANNWVKEIVTPQNVYTTRRITYYQESAERPKLPE</sequence>